<dbReference type="GeneID" id="61927222"/>
<sequence length="256" mass="29625">MMLKRGIFFFAFLILIVHIVRFFQFGQAWYHAETQELRTCHAVESASGSDISEFNRYIQDGTIPPTDVYWILSQRDDLHCTQATTTQMTPLEKIKYYIEKNLNTLEEKIALLSQWKTSEHIKISDIFLQLVFYIVLCGIVLFGIVAGILIYQEIPLPTYNSTEKHIQLRASCYEVGSLSVGIVVGLSIILILGKLLCISYLYFKVSRVLKLRSIPYWMVSIVLFIFLSSWMIRRAVRARHFYCSNLEAEVLQKGET</sequence>
<dbReference type="Proteomes" id="UP001203972">
    <property type="component" value="Unassembled WGS sequence"/>
</dbReference>
<protein>
    <submittedName>
        <fullName evidence="2">Uncharacterized protein</fullName>
    </submittedName>
</protein>
<name>A0AAP2UPJ1_CLOIN</name>
<gene>
    <name evidence="2" type="ORF">MKC95_15140</name>
</gene>
<keyword evidence="1" id="KW-1133">Transmembrane helix</keyword>
<keyword evidence="1" id="KW-0472">Membrane</keyword>
<feature type="transmembrane region" description="Helical" evidence="1">
    <location>
        <begin position="172"/>
        <end position="202"/>
    </location>
</feature>
<feature type="transmembrane region" description="Helical" evidence="1">
    <location>
        <begin position="214"/>
        <end position="232"/>
    </location>
</feature>
<dbReference type="RefSeq" id="WP_233108867.1">
    <property type="nucleotide sequence ID" value="NZ_BAAACC010000033.1"/>
</dbReference>
<comment type="caution">
    <text evidence="2">The sequence shown here is derived from an EMBL/GenBank/DDBJ whole genome shotgun (WGS) entry which is preliminary data.</text>
</comment>
<accession>A0AAP2UPJ1</accession>
<evidence type="ECO:0000313" key="3">
    <source>
        <dbReference type="Proteomes" id="UP001203972"/>
    </source>
</evidence>
<dbReference type="AlphaFoldDB" id="A0AAP2UPJ1"/>
<proteinExistence type="predicted"/>
<feature type="transmembrane region" description="Helical" evidence="1">
    <location>
        <begin position="126"/>
        <end position="151"/>
    </location>
</feature>
<evidence type="ECO:0000256" key="1">
    <source>
        <dbReference type="SAM" id="Phobius"/>
    </source>
</evidence>
<dbReference type="EMBL" id="JAKTMA010000028">
    <property type="protein sequence ID" value="MCR0234107.1"/>
    <property type="molecule type" value="Genomic_DNA"/>
</dbReference>
<evidence type="ECO:0000313" key="2">
    <source>
        <dbReference type="EMBL" id="MCR0234107.1"/>
    </source>
</evidence>
<reference evidence="2" key="1">
    <citation type="journal article" date="2022" name="Clin. Infect. Dis.">
        <title>Association between Clostridium innocuum and antibiotic-associated diarrhea in adults and children: A cross-sectional study and comparative genomics analysis.</title>
        <authorList>
            <person name="Cherny K.E."/>
            <person name="Muscat E.B."/>
            <person name="Balaji A."/>
            <person name="Mukherjee J."/>
            <person name="Ozer E.A."/>
            <person name="Angarone M.P."/>
            <person name="Hauser A.R."/>
            <person name="Sichel J.S."/>
            <person name="Amponsah E."/>
            <person name="Kociolek L.K."/>
        </authorList>
    </citation>
    <scope>NUCLEOTIDE SEQUENCE</scope>
    <source>
        <strain evidence="2">NU1-AC-029v</strain>
    </source>
</reference>
<keyword evidence="1" id="KW-0812">Transmembrane</keyword>
<organism evidence="2 3">
    <name type="scientific">Clostridium innocuum</name>
    <dbReference type="NCBI Taxonomy" id="1522"/>
    <lineage>
        <taxon>Bacteria</taxon>
        <taxon>Bacillati</taxon>
        <taxon>Bacillota</taxon>
        <taxon>Clostridia</taxon>
        <taxon>Eubacteriales</taxon>
        <taxon>Clostridiaceae</taxon>
        <taxon>Clostridium</taxon>
    </lineage>
</organism>